<dbReference type="Gene3D" id="2.40.170.20">
    <property type="entry name" value="TonB-dependent receptor, beta-barrel domain"/>
    <property type="match status" value="1"/>
</dbReference>
<keyword evidence="4 8" id="KW-0812">Transmembrane</keyword>
<keyword evidence="13" id="KW-1185">Reference proteome</keyword>
<dbReference type="InterPro" id="IPR023996">
    <property type="entry name" value="TonB-dep_OMP_SusC/RagA"/>
</dbReference>
<dbReference type="InterPro" id="IPR039426">
    <property type="entry name" value="TonB-dep_rcpt-like"/>
</dbReference>
<organism evidence="12 13">
    <name type="scientific">Sphingobacterium pedocola</name>
    <dbReference type="NCBI Taxonomy" id="2082722"/>
    <lineage>
        <taxon>Bacteria</taxon>
        <taxon>Pseudomonadati</taxon>
        <taxon>Bacteroidota</taxon>
        <taxon>Sphingobacteriia</taxon>
        <taxon>Sphingobacteriales</taxon>
        <taxon>Sphingobacteriaceae</taxon>
        <taxon>Sphingobacterium</taxon>
    </lineage>
</organism>
<keyword evidence="5 9" id="KW-0798">TonB box</keyword>
<evidence type="ECO:0000256" key="8">
    <source>
        <dbReference type="PROSITE-ProRule" id="PRU01360"/>
    </source>
</evidence>
<protein>
    <submittedName>
        <fullName evidence="12">SusC/RagA family protein</fullName>
    </submittedName>
</protein>
<feature type="domain" description="TonB-dependent receptor plug" evidence="11">
    <location>
        <begin position="145"/>
        <end position="251"/>
    </location>
</feature>
<dbReference type="SUPFAM" id="SSF49464">
    <property type="entry name" value="Carboxypeptidase regulatory domain-like"/>
    <property type="match status" value="1"/>
</dbReference>
<evidence type="ECO:0000256" key="9">
    <source>
        <dbReference type="RuleBase" id="RU003357"/>
    </source>
</evidence>
<evidence type="ECO:0000256" key="2">
    <source>
        <dbReference type="ARBA" id="ARBA00022448"/>
    </source>
</evidence>
<reference evidence="12 13" key="1">
    <citation type="submission" date="2018-02" db="EMBL/GenBank/DDBJ databases">
        <title>Sphingobacterium KA21.</title>
        <authorList>
            <person name="Vasarhelyi B.M."/>
            <person name="Deshmukh S."/>
            <person name="Balint B."/>
            <person name="Kukolya J."/>
        </authorList>
    </citation>
    <scope>NUCLEOTIDE SEQUENCE [LARGE SCALE GENOMIC DNA]</scope>
    <source>
        <strain evidence="12 13">Ka21</strain>
    </source>
</reference>
<dbReference type="NCBIfam" id="TIGR04056">
    <property type="entry name" value="OMP_RagA_SusC"/>
    <property type="match status" value="1"/>
</dbReference>
<dbReference type="Pfam" id="PF07715">
    <property type="entry name" value="Plug"/>
    <property type="match status" value="1"/>
</dbReference>
<keyword evidence="3 8" id="KW-1134">Transmembrane beta strand</keyword>
<dbReference type="InterPro" id="IPR037066">
    <property type="entry name" value="Plug_dom_sf"/>
</dbReference>
<accession>A0ABR9T515</accession>
<dbReference type="InterPro" id="IPR012910">
    <property type="entry name" value="Plug_dom"/>
</dbReference>
<evidence type="ECO:0000256" key="5">
    <source>
        <dbReference type="ARBA" id="ARBA00023077"/>
    </source>
</evidence>
<keyword evidence="6 8" id="KW-0472">Membrane</keyword>
<keyword evidence="7 8" id="KW-0998">Cell outer membrane</keyword>
<sequence length="1040" mass="115203">MKNLKSNFMIKRFTSPFFIGKSFRLASILMLGFGIPTASVFGSELTTHANAFFQQTVTGRVTSSTGAVSGVTVTIKENSSVSTSTDDQGNFSIQASNGQTLIFTAIGFTTLEEIVTGNVLSVVLDESDQALEEIVVVGYGTQKRESLTGALNTVKGNELRDITTPSVENMLNGKAPGVFVAPGSGQPGARGGVVIRGQATLSGSTSPLWVIDGVIVGSRAGDINPDDIESMTILKDAASTAIYGSQGANGVIVVTTKNAKVGKTTVDLSSKIGFNQLTNGNMKMMNGAELYDYYASFANASNISFPRWNEDLRNSDFNWWDLATQSGFTQNHNATIQGGTETLQSFMSVGLYDEKGAVKGYDFKRYNLRFRQTYKPFDWLSIKPSLVGARRGVDDKQYSTTAMYSNLPWDSPFDADGNLVPHRYSGWVNNASTNYLYDLQWNHSENINYEFMGNLDFDVKLTDWLSFSSVNNYRYNHYSAGGYTDPRSNGGLNVGGRLTEYRSEYARRYTSQILRVNKTWDRHALNGLIAYEYNDYSAKTLDAYGTGFIPGFEVLDVVTRPERTRGKINEWAVQSFLSNVHYAYDNKYLAQVSFRRDGASNFGDNAKYGNFFSVSAGWNINREDWFKADWVDVLKLRTAYGSVGNRPSSLYPQYDLYSISQSSSYNGEPGALISQKGNRDLTWEKTYTAGAGADATFLNNRVRATFDYYVKDTDNILYQVPVTGTVGITSIWQNIGEMRNTGFELAVGGDIIRNDNWLWSVDVNIGHNKNRLTKLYPTKDASGNYTIRPVIIGDGLGIAGSAQRVLEPGLPVDTYYLKEWAGVNTDNGAPMWYQVERDSDGNEVSRNTTSNYSAATFEKLGNAAPDLFGGFSTALRYKQLDLGAVFGYSIGGKIYNYSRQEYDSDGTYTDRNQMKLMPGWSRWEQPGDNATHPIAKYNNQDRGNQVSSRFVENSDFLRLRSLTLGYNVNLSRYNIRNVRVFLAGENLFVITKYSGVDPEIPFKEDDEASLAGTEGVILGSTGPSVYPATRRFMFGVNVSF</sequence>
<dbReference type="InterPro" id="IPR023997">
    <property type="entry name" value="TonB-dep_OMP_SusC/RagA_CS"/>
</dbReference>
<evidence type="ECO:0000256" key="7">
    <source>
        <dbReference type="ARBA" id="ARBA00023237"/>
    </source>
</evidence>
<comment type="caution">
    <text evidence="12">The sequence shown here is derived from an EMBL/GenBank/DDBJ whole genome shotgun (WGS) entry which is preliminary data.</text>
</comment>
<dbReference type="NCBIfam" id="TIGR04057">
    <property type="entry name" value="SusC_RagA_signa"/>
    <property type="match status" value="1"/>
</dbReference>
<dbReference type="Pfam" id="PF00593">
    <property type="entry name" value="TonB_dep_Rec_b-barrel"/>
    <property type="match status" value="1"/>
</dbReference>
<feature type="domain" description="TonB-dependent receptor-like beta-barrel" evidence="10">
    <location>
        <begin position="399"/>
        <end position="785"/>
    </location>
</feature>
<evidence type="ECO:0000259" key="10">
    <source>
        <dbReference type="Pfam" id="PF00593"/>
    </source>
</evidence>
<evidence type="ECO:0000259" key="11">
    <source>
        <dbReference type="Pfam" id="PF07715"/>
    </source>
</evidence>
<comment type="similarity">
    <text evidence="8 9">Belongs to the TonB-dependent receptor family.</text>
</comment>
<evidence type="ECO:0000256" key="3">
    <source>
        <dbReference type="ARBA" id="ARBA00022452"/>
    </source>
</evidence>
<evidence type="ECO:0000313" key="13">
    <source>
        <dbReference type="Proteomes" id="UP000618319"/>
    </source>
</evidence>
<dbReference type="Proteomes" id="UP000618319">
    <property type="component" value="Unassembled WGS sequence"/>
</dbReference>
<dbReference type="InterPro" id="IPR008969">
    <property type="entry name" value="CarboxyPept-like_regulatory"/>
</dbReference>
<dbReference type="Gene3D" id="2.170.130.10">
    <property type="entry name" value="TonB-dependent receptor, plug domain"/>
    <property type="match status" value="1"/>
</dbReference>
<dbReference type="InterPro" id="IPR036942">
    <property type="entry name" value="Beta-barrel_TonB_sf"/>
</dbReference>
<dbReference type="EMBL" id="PSKQ01000017">
    <property type="protein sequence ID" value="MBE8719994.1"/>
    <property type="molecule type" value="Genomic_DNA"/>
</dbReference>
<evidence type="ECO:0000256" key="1">
    <source>
        <dbReference type="ARBA" id="ARBA00004571"/>
    </source>
</evidence>
<name>A0ABR9T515_9SPHI</name>
<dbReference type="PROSITE" id="PS52016">
    <property type="entry name" value="TONB_DEPENDENT_REC_3"/>
    <property type="match status" value="1"/>
</dbReference>
<keyword evidence="2 8" id="KW-0813">Transport</keyword>
<dbReference type="Pfam" id="PF13715">
    <property type="entry name" value="CarbopepD_reg_2"/>
    <property type="match status" value="1"/>
</dbReference>
<dbReference type="InterPro" id="IPR000531">
    <property type="entry name" value="Beta-barrel_TonB"/>
</dbReference>
<proteinExistence type="inferred from homology"/>
<evidence type="ECO:0000256" key="4">
    <source>
        <dbReference type="ARBA" id="ARBA00022692"/>
    </source>
</evidence>
<comment type="subcellular location">
    <subcellularLocation>
        <location evidence="1 8">Cell outer membrane</location>
        <topology evidence="1 8">Multi-pass membrane protein</topology>
    </subcellularLocation>
</comment>
<evidence type="ECO:0000256" key="6">
    <source>
        <dbReference type="ARBA" id="ARBA00023136"/>
    </source>
</evidence>
<dbReference type="SUPFAM" id="SSF56935">
    <property type="entry name" value="Porins"/>
    <property type="match status" value="1"/>
</dbReference>
<evidence type="ECO:0000313" key="12">
    <source>
        <dbReference type="EMBL" id="MBE8719994.1"/>
    </source>
</evidence>
<gene>
    <name evidence="12" type="ORF">C4F40_04530</name>
</gene>